<evidence type="ECO:0000256" key="4">
    <source>
        <dbReference type="SAM" id="MobiDB-lite"/>
    </source>
</evidence>
<name>A0ABS1AXG4_BURVI</name>
<evidence type="ECO:0000256" key="1">
    <source>
        <dbReference type="ARBA" id="ARBA00006611"/>
    </source>
</evidence>
<evidence type="ECO:0000259" key="5">
    <source>
        <dbReference type="Pfam" id="PF00437"/>
    </source>
</evidence>
<feature type="region of interest" description="Disordered" evidence="4">
    <location>
        <begin position="27"/>
        <end position="46"/>
    </location>
</feature>
<reference evidence="6 7" key="1">
    <citation type="submission" date="2020-11" db="EMBL/GenBank/DDBJ databases">
        <title>Enhanced detection system for hospital associated transmission using whole genome sequencing surveillance.</title>
        <authorList>
            <person name="Harrison L.H."/>
            <person name="Van Tyne D."/>
            <person name="Marsh J.W."/>
            <person name="Griffith M.P."/>
            <person name="Snyder D.J."/>
            <person name="Cooper V.S."/>
            <person name="Mustapha M."/>
        </authorList>
    </citation>
    <scope>NUCLEOTIDE SEQUENCE [LARGE SCALE GENOMIC DNA]</scope>
    <source>
        <strain evidence="6 7">BC00020</strain>
    </source>
</reference>
<dbReference type="Proteomes" id="UP000808215">
    <property type="component" value="Unassembled WGS sequence"/>
</dbReference>
<accession>A0ABS1AXG4</accession>
<evidence type="ECO:0000256" key="3">
    <source>
        <dbReference type="ARBA" id="ARBA00022840"/>
    </source>
</evidence>
<keyword evidence="7" id="KW-1185">Reference proteome</keyword>
<sequence length="566" mass="62830">MKLPGKHLLEPGNLLPRGRFTPAAAAASLHNGKHAPPASRASSPDVPDHLADHVVCVQADDVLTVYVDGRKRSTSVFDTWLHHLRHAGHDPELVSVPADELQALRRQHRRVEALAADTPEIHRDILRFLAYARAVNASDMHVTRRAEHTDMELRIDGKIFRVNARMMTAQEGDAYILAIYNALASNKPAQFGQRQFQNAQIDGDKLAQTGIEMARIIRGPCEPVSKGGNFLVARLQHQADFVNEISAQEAWRALDLMSPKKPDGEWKIDGYTPEQMAILERIARRDHGIVITCAPTGAGKSRTIQAVMRRQAQLFPWKKQITMEDPPEFKMPWAVQLVVDETPEKEEDRHTHLKLLKHTMRMDPDTLLTGEVRDAAETQAMRGAAETGHFVLSTLHEGDPYRFAVRLEGFDFDRLSPRVTCDAGSVIGLIGQRLVSILCDDCKQPLDTASEEVVPMYLRDALRSWDVDLSNVCVQGNDPACPTCLGKGTVKRVAIAEIVETNETLMSLLKRGEIAEAKRYQRARKGADKSMLEHALALVATGELAPDEAHSAVTIVDKIEANGDHL</sequence>
<organism evidence="6 7">
    <name type="scientific">Burkholderia vietnamiensis</name>
    <dbReference type="NCBI Taxonomy" id="60552"/>
    <lineage>
        <taxon>Bacteria</taxon>
        <taxon>Pseudomonadati</taxon>
        <taxon>Pseudomonadota</taxon>
        <taxon>Betaproteobacteria</taxon>
        <taxon>Burkholderiales</taxon>
        <taxon>Burkholderiaceae</taxon>
        <taxon>Burkholderia</taxon>
        <taxon>Burkholderia cepacia complex</taxon>
    </lineage>
</organism>
<comment type="caution">
    <text evidence="6">The sequence shown here is derived from an EMBL/GenBank/DDBJ whole genome shotgun (WGS) entry which is preliminary data.</text>
</comment>
<keyword evidence="2" id="KW-0547">Nucleotide-binding</keyword>
<dbReference type="InterPro" id="IPR001482">
    <property type="entry name" value="T2SS/T4SS_dom"/>
</dbReference>
<evidence type="ECO:0000256" key="2">
    <source>
        <dbReference type="ARBA" id="ARBA00022741"/>
    </source>
</evidence>
<dbReference type="RefSeq" id="WP_200091690.1">
    <property type="nucleotide sequence ID" value="NZ_JADVKH010000037.1"/>
</dbReference>
<dbReference type="PANTHER" id="PTHR30258">
    <property type="entry name" value="TYPE II SECRETION SYSTEM PROTEIN GSPE-RELATED"/>
    <property type="match status" value="1"/>
</dbReference>
<proteinExistence type="inferred from homology"/>
<dbReference type="EMBL" id="JADVKH010000037">
    <property type="protein sequence ID" value="MBJ9688845.1"/>
    <property type="molecule type" value="Genomic_DNA"/>
</dbReference>
<feature type="domain" description="Bacterial type II secretion system protein E" evidence="5">
    <location>
        <begin position="269"/>
        <end position="545"/>
    </location>
</feature>
<protein>
    <submittedName>
        <fullName evidence="6">Flp pilus assembly complex ATPase component TadA</fullName>
    </submittedName>
</protein>
<keyword evidence="3" id="KW-0067">ATP-binding</keyword>
<dbReference type="PANTHER" id="PTHR30258:SF3">
    <property type="entry name" value="SLL1921 PROTEIN"/>
    <property type="match status" value="1"/>
</dbReference>
<evidence type="ECO:0000313" key="6">
    <source>
        <dbReference type="EMBL" id="MBJ9688845.1"/>
    </source>
</evidence>
<dbReference type="InterPro" id="IPR027417">
    <property type="entry name" value="P-loop_NTPase"/>
</dbReference>
<comment type="similarity">
    <text evidence="1">Belongs to the GSP E family.</text>
</comment>
<gene>
    <name evidence="6" type="primary">tadA</name>
    <name evidence="6" type="ORF">I5589_17370</name>
</gene>
<dbReference type="SUPFAM" id="SSF52540">
    <property type="entry name" value="P-loop containing nucleoside triphosphate hydrolases"/>
    <property type="match status" value="1"/>
</dbReference>
<dbReference type="Pfam" id="PF00437">
    <property type="entry name" value="T2SSE"/>
    <property type="match status" value="1"/>
</dbReference>
<dbReference type="Gene3D" id="3.40.50.300">
    <property type="entry name" value="P-loop containing nucleotide triphosphate hydrolases"/>
    <property type="match status" value="1"/>
</dbReference>
<evidence type="ECO:0000313" key="7">
    <source>
        <dbReference type="Proteomes" id="UP000808215"/>
    </source>
</evidence>